<keyword evidence="1" id="KW-1133">Transmembrane helix</keyword>
<name>A0A0F9ZEU3_TRIHA</name>
<reference evidence="3" key="1">
    <citation type="journal article" date="2015" name="Genome Announc.">
        <title>Draft whole-genome sequence of the biocontrol agent Trichoderma harzianum T6776.</title>
        <authorList>
            <person name="Baroncelli R."/>
            <person name="Piaggeschi G."/>
            <person name="Fiorini L."/>
            <person name="Bertolini E."/>
            <person name="Zapparata A."/>
            <person name="Pe M.E."/>
            <person name="Sarrocco S."/>
            <person name="Vannacci G."/>
        </authorList>
    </citation>
    <scope>NUCLEOTIDE SEQUENCE [LARGE SCALE GENOMIC DNA]</scope>
    <source>
        <strain evidence="3">T6776</strain>
    </source>
</reference>
<dbReference type="PANTHER" id="PTHR35896">
    <property type="entry name" value="IG-LIKE DOMAIN-CONTAINING PROTEIN"/>
    <property type="match status" value="1"/>
</dbReference>
<feature type="transmembrane region" description="Helical" evidence="1">
    <location>
        <begin position="49"/>
        <end position="75"/>
    </location>
</feature>
<evidence type="ECO:0000313" key="2">
    <source>
        <dbReference type="EMBL" id="KKO98921.1"/>
    </source>
</evidence>
<proteinExistence type="predicted"/>
<evidence type="ECO:0000256" key="1">
    <source>
        <dbReference type="SAM" id="Phobius"/>
    </source>
</evidence>
<evidence type="ECO:0000313" key="3">
    <source>
        <dbReference type="Proteomes" id="UP000034112"/>
    </source>
</evidence>
<dbReference type="OMA" id="AHLEHCE"/>
<comment type="caution">
    <text evidence="2">The sequence shown here is derived from an EMBL/GenBank/DDBJ whole genome shotgun (WGS) entry which is preliminary data.</text>
</comment>
<keyword evidence="1" id="KW-0472">Membrane</keyword>
<protein>
    <submittedName>
        <fullName evidence="2">Uncharacterized protein</fullName>
    </submittedName>
</protein>
<dbReference type="PANTHER" id="PTHR35896:SF3">
    <property type="entry name" value="MAJOR FACILITATOR SUPERFAMILY TRANSPORTER"/>
    <property type="match status" value="1"/>
</dbReference>
<dbReference type="InterPro" id="IPR053008">
    <property type="entry name" value="Phomopsin_biosynth_assoc"/>
</dbReference>
<dbReference type="EMBL" id="JOKZ01000372">
    <property type="protein sequence ID" value="KKO98921.1"/>
    <property type="molecule type" value="Genomic_DNA"/>
</dbReference>
<keyword evidence="1" id="KW-0812">Transmembrane</keyword>
<dbReference type="OrthoDB" id="3501153at2759"/>
<dbReference type="Proteomes" id="UP000034112">
    <property type="component" value="Unassembled WGS sequence"/>
</dbReference>
<accession>A0A0F9ZEU3</accession>
<dbReference type="AlphaFoldDB" id="A0A0F9ZEU3"/>
<organism evidence="2 3">
    <name type="scientific">Trichoderma harzianum</name>
    <name type="common">Hypocrea lixii</name>
    <dbReference type="NCBI Taxonomy" id="5544"/>
    <lineage>
        <taxon>Eukaryota</taxon>
        <taxon>Fungi</taxon>
        <taxon>Dikarya</taxon>
        <taxon>Ascomycota</taxon>
        <taxon>Pezizomycotina</taxon>
        <taxon>Sordariomycetes</taxon>
        <taxon>Hypocreomycetidae</taxon>
        <taxon>Hypocreales</taxon>
        <taxon>Hypocreaceae</taxon>
        <taxon>Trichoderma</taxon>
    </lineage>
</organism>
<gene>
    <name evidence="2" type="ORF">THAR02_08987</name>
</gene>
<sequence>MALSSSSSSSDPFIANAEKHEYSKINTSDDEEAELYVPRARQSSRLRTVLSYVVKLVIVAMAVYGLITMGISAVVRFRKAAVPPCNCGSSIAEALTLDCKYDSLSTSWLPPHCRDDEMTSLFEKTGPGPNGEWNYYASNLNTSKVFTIEEMALMAEKPDSERQAWATIEWHDKHCFFTLLKQVRGRAKMQYTGFPSGTAHAEHCAMGMTERRPGKQIVVSMNPGFGDAKPGELKMMMGHMGHQ</sequence>